<name>A0A830CHB1_9LAMI</name>
<feature type="transmembrane region" description="Helical" evidence="2">
    <location>
        <begin position="128"/>
        <end position="149"/>
    </location>
</feature>
<keyword evidence="4" id="KW-1185">Reference proteome</keyword>
<evidence type="ECO:0000256" key="2">
    <source>
        <dbReference type="SAM" id="Phobius"/>
    </source>
</evidence>
<reference evidence="3" key="1">
    <citation type="submission" date="2020-07" db="EMBL/GenBank/DDBJ databases">
        <title>Ethylene signaling mediates host invasion by parasitic plants.</title>
        <authorList>
            <person name="Yoshida S."/>
        </authorList>
    </citation>
    <scope>NUCLEOTIDE SEQUENCE</scope>
    <source>
        <strain evidence="3">Okayama</strain>
    </source>
</reference>
<dbReference type="PANTHER" id="PTHR11206">
    <property type="entry name" value="MULTIDRUG RESISTANCE PROTEIN"/>
    <property type="match status" value="1"/>
</dbReference>
<keyword evidence="2" id="KW-0472">Membrane</keyword>
<evidence type="ECO:0000313" key="3">
    <source>
        <dbReference type="EMBL" id="GFP93741.1"/>
    </source>
</evidence>
<dbReference type="GO" id="GO:0016020">
    <property type="term" value="C:membrane"/>
    <property type="evidence" value="ECO:0007669"/>
    <property type="project" value="InterPro"/>
</dbReference>
<feature type="transmembrane region" description="Helical" evidence="2">
    <location>
        <begin position="56"/>
        <end position="76"/>
    </location>
</feature>
<sequence length="150" mass="17276">MFVYIFAEPVLLLLGQSADISRLAWRFAMWMIPQLNAYAINYPIAKFLQAQSRMMAMAWISRAALALHLLFSWILMMKLHWGITDGVIVLNASWWFLVVAQMIYVFSGTCGKAWTGFSWKVFENLWGFVKLFVASAVMLCPVSFFNLVFI</sequence>
<keyword evidence="2" id="KW-1133">Transmembrane helix</keyword>
<feature type="transmembrane region" description="Helical" evidence="2">
    <location>
        <begin position="27"/>
        <end position="44"/>
    </location>
</feature>
<feature type="transmembrane region" description="Helical" evidence="2">
    <location>
        <begin position="88"/>
        <end position="107"/>
    </location>
</feature>
<dbReference type="EMBL" id="BMAC01000323">
    <property type="protein sequence ID" value="GFP93741.1"/>
    <property type="molecule type" value="Genomic_DNA"/>
</dbReference>
<dbReference type="InterPro" id="IPR002528">
    <property type="entry name" value="MATE_fam"/>
</dbReference>
<evidence type="ECO:0000313" key="4">
    <source>
        <dbReference type="Proteomes" id="UP000653305"/>
    </source>
</evidence>
<evidence type="ECO:0000256" key="1">
    <source>
        <dbReference type="ARBA" id="ARBA00010199"/>
    </source>
</evidence>
<proteinExistence type="inferred from homology"/>
<accession>A0A830CHB1</accession>
<comment type="caution">
    <text evidence="3">The sequence shown here is derived from an EMBL/GenBank/DDBJ whole genome shotgun (WGS) entry which is preliminary data.</text>
</comment>
<keyword evidence="2" id="KW-0812">Transmembrane</keyword>
<organism evidence="3 4">
    <name type="scientific">Phtheirospermum japonicum</name>
    <dbReference type="NCBI Taxonomy" id="374723"/>
    <lineage>
        <taxon>Eukaryota</taxon>
        <taxon>Viridiplantae</taxon>
        <taxon>Streptophyta</taxon>
        <taxon>Embryophyta</taxon>
        <taxon>Tracheophyta</taxon>
        <taxon>Spermatophyta</taxon>
        <taxon>Magnoliopsida</taxon>
        <taxon>eudicotyledons</taxon>
        <taxon>Gunneridae</taxon>
        <taxon>Pentapetalae</taxon>
        <taxon>asterids</taxon>
        <taxon>lamiids</taxon>
        <taxon>Lamiales</taxon>
        <taxon>Orobanchaceae</taxon>
        <taxon>Orobanchaceae incertae sedis</taxon>
        <taxon>Phtheirospermum</taxon>
    </lineage>
</organism>
<gene>
    <name evidence="3" type="ORF">PHJA_001518500</name>
</gene>
<dbReference type="GO" id="GO:0042910">
    <property type="term" value="F:xenobiotic transmembrane transporter activity"/>
    <property type="evidence" value="ECO:0007669"/>
    <property type="project" value="InterPro"/>
</dbReference>
<protein>
    <submittedName>
        <fullName evidence="3">Protein transparent testa 12</fullName>
    </submittedName>
</protein>
<dbReference type="OrthoDB" id="912916at2759"/>
<dbReference type="GO" id="GO:0015297">
    <property type="term" value="F:antiporter activity"/>
    <property type="evidence" value="ECO:0007669"/>
    <property type="project" value="InterPro"/>
</dbReference>
<comment type="similarity">
    <text evidence="1">Belongs to the multi antimicrobial extrusion (MATE) (TC 2.A.66.1) family.</text>
</comment>
<dbReference type="AlphaFoldDB" id="A0A830CHB1"/>
<dbReference type="Pfam" id="PF01554">
    <property type="entry name" value="MatE"/>
    <property type="match status" value="1"/>
</dbReference>
<dbReference type="Proteomes" id="UP000653305">
    <property type="component" value="Unassembled WGS sequence"/>
</dbReference>